<keyword evidence="3" id="KW-1185">Reference proteome</keyword>
<keyword evidence="1" id="KW-1133">Transmembrane helix</keyword>
<keyword evidence="1" id="KW-0472">Membrane</keyword>
<evidence type="ECO:0000313" key="3">
    <source>
        <dbReference type="Proteomes" id="UP000639338"/>
    </source>
</evidence>
<sequence>MFLYRGIYILILICFLTEEIVGDFFAHIYWRSSTIRPRLSKIKTVENPDVLIPWEPKNKPNFDSTTIEMPELVPWQPKNKPIFDSTTIKQLELVPWEPKNKPIFDSTITTTITTTVKPD</sequence>
<dbReference type="AlphaFoldDB" id="A0A835CS70"/>
<organism evidence="2 3">
    <name type="scientific">Aphidius gifuensis</name>
    <name type="common">Parasitoid wasp</name>
    <dbReference type="NCBI Taxonomy" id="684658"/>
    <lineage>
        <taxon>Eukaryota</taxon>
        <taxon>Metazoa</taxon>
        <taxon>Ecdysozoa</taxon>
        <taxon>Arthropoda</taxon>
        <taxon>Hexapoda</taxon>
        <taxon>Insecta</taxon>
        <taxon>Pterygota</taxon>
        <taxon>Neoptera</taxon>
        <taxon>Endopterygota</taxon>
        <taxon>Hymenoptera</taxon>
        <taxon>Apocrita</taxon>
        <taxon>Ichneumonoidea</taxon>
        <taxon>Braconidae</taxon>
        <taxon>Aphidiinae</taxon>
        <taxon>Aphidius</taxon>
    </lineage>
</organism>
<evidence type="ECO:0000256" key="1">
    <source>
        <dbReference type="SAM" id="Phobius"/>
    </source>
</evidence>
<name>A0A835CS70_APHGI</name>
<accession>A0A835CS70</accession>
<protein>
    <submittedName>
        <fullName evidence="2">Uncharacterized protein</fullName>
    </submittedName>
</protein>
<keyword evidence="1" id="KW-0812">Transmembrane</keyword>
<gene>
    <name evidence="2" type="ORF">HCN44_010769</name>
</gene>
<proteinExistence type="predicted"/>
<dbReference type="EMBL" id="JACMRX010000004">
    <property type="protein sequence ID" value="KAF7991968.1"/>
    <property type="molecule type" value="Genomic_DNA"/>
</dbReference>
<evidence type="ECO:0000313" key="2">
    <source>
        <dbReference type="EMBL" id="KAF7991968.1"/>
    </source>
</evidence>
<dbReference type="Proteomes" id="UP000639338">
    <property type="component" value="Unassembled WGS sequence"/>
</dbReference>
<feature type="transmembrane region" description="Helical" evidence="1">
    <location>
        <begin position="6"/>
        <end position="30"/>
    </location>
</feature>
<comment type="caution">
    <text evidence="2">The sequence shown here is derived from an EMBL/GenBank/DDBJ whole genome shotgun (WGS) entry which is preliminary data.</text>
</comment>
<reference evidence="2 3" key="1">
    <citation type="submission" date="2020-08" db="EMBL/GenBank/DDBJ databases">
        <title>Aphidius gifuensis genome sequencing and assembly.</title>
        <authorList>
            <person name="Du Z."/>
        </authorList>
    </citation>
    <scope>NUCLEOTIDE SEQUENCE [LARGE SCALE GENOMIC DNA]</scope>
    <source>
        <strain evidence="2">YNYX2018</strain>
        <tissue evidence="2">Adults</tissue>
    </source>
</reference>